<organism evidence="2 3">
    <name type="scientific">[Emmonsia] crescens</name>
    <dbReference type="NCBI Taxonomy" id="73230"/>
    <lineage>
        <taxon>Eukaryota</taxon>
        <taxon>Fungi</taxon>
        <taxon>Dikarya</taxon>
        <taxon>Ascomycota</taxon>
        <taxon>Pezizomycotina</taxon>
        <taxon>Eurotiomycetes</taxon>
        <taxon>Eurotiomycetidae</taxon>
        <taxon>Onygenales</taxon>
        <taxon>Ajellomycetaceae</taxon>
        <taxon>Emergomyces</taxon>
    </lineage>
</organism>
<evidence type="ECO:0000313" key="3">
    <source>
        <dbReference type="Proteomes" id="UP000226031"/>
    </source>
</evidence>
<evidence type="ECO:0000313" key="2">
    <source>
        <dbReference type="EMBL" id="PGH32550.1"/>
    </source>
</evidence>
<keyword evidence="3" id="KW-1185">Reference proteome</keyword>
<protein>
    <submittedName>
        <fullName evidence="2">Uncharacterized protein</fullName>
    </submittedName>
</protein>
<proteinExistence type="predicted"/>
<comment type="caution">
    <text evidence="2">The sequence shown here is derived from an EMBL/GenBank/DDBJ whole genome shotgun (WGS) entry which is preliminary data.</text>
</comment>
<reference evidence="2 3" key="1">
    <citation type="submission" date="2017-10" db="EMBL/GenBank/DDBJ databases">
        <title>Comparative genomics in systemic dimorphic fungi from Ajellomycetaceae.</title>
        <authorList>
            <person name="Munoz J.F."/>
            <person name="Mcewen J.G."/>
            <person name="Clay O.K."/>
            <person name="Cuomo C.A."/>
        </authorList>
    </citation>
    <scope>NUCLEOTIDE SEQUENCE [LARGE SCALE GENOMIC DNA]</scope>
    <source>
        <strain evidence="2 3">UAMH4076</strain>
    </source>
</reference>
<dbReference type="Proteomes" id="UP000226031">
    <property type="component" value="Unassembled WGS sequence"/>
</dbReference>
<name>A0A2B7ZGT9_9EURO</name>
<feature type="region of interest" description="Disordered" evidence="1">
    <location>
        <begin position="77"/>
        <end position="113"/>
    </location>
</feature>
<sequence length="113" mass="12511">MIRDSSDGFLRDSSAWGVNGGSICQTQRSGHGNRHPNTAEHGDKSSPSPCQLALDPISKADLASNFSEYHRRWFMSHGKARQRALKSPESRQCEEEKQPSNEKNNRSAGLRGS</sequence>
<gene>
    <name evidence="2" type="ORF">GX50_04655</name>
</gene>
<evidence type="ECO:0000256" key="1">
    <source>
        <dbReference type="SAM" id="MobiDB-lite"/>
    </source>
</evidence>
<feature type="compositionally biased region" description="Basic and acidic residues" evidence="1">
    <location>
        <begin position="1"/>
        <end position="10"/>
    </location>
</feature>
<feature type="compositionally biased region" description="Basic and acidic residues" evidence="1">
    <location>
        <begin position="86"/>
        <end position="105"/>
    </location>
</feature>
<dbReference type="AlphaFoldDB" id="A0A2B7ZGT9"/>
<dbReference type="EMBL" id="PDND01000089">
    <property type="protein sequence ID" value="PGH32550.1"/>
    <property type="molecule type" value="Genomic_DNA"/>
</dbReference>
<accession>A0A2B7ZGT9</accession>
<feature type="region of interest" description="Disordered" evidence="1">
    <location>
        <begin position="1"/>
        <end position="53"/>
    </location>
</feature>